<sequence>MGSETRVDRPVKTMLAVQIGAYAVLVVLALIRIVLNPSMTAVQFEPLMTLGVLALGVTFLVCSPLRDGTAGRVIAGLIGAVALVLMALAPLGPVLFPHVKAGGSYGMRDMARYAPEAWFAGIGGLLVALIIVSFIRQMARAERSHLIRGLSHTVIDGIAMLAATGWCLLPQYLFGTLVSINRVAWIASIVVLVVFAVALAVASVWWLNEMDPDERANRPWIGIVVLPVMLAGTLVPMLSLIAALL</sequence>
<feature type="transmembrane region" description="Helical" evidence="1">
    <location>
        <begin position="15"/>
        <end position="35"/>
    </location>
</feature>
<feature type="transmembrane region" description="Helical" evidence="1">
    <location>
        <begin position="220"/>
        <end position="244"/>
    </location>
</feature>
<accession>A0A087DBN4</accession>
<organism evidence="2 3">
    <name type="scientific">Bifidobacterium scardovii</name>
    <dbReference type="NCBI Taxonomy" id="158787"/>
    <lineage>
        <taxon>Bacteria</taxon>
        <taxon>Bacillati</taxon>
        <taxon>Actinomycetota</taxon>
        <taxon>Actinomycetes</taxon>
        <taxon>Bifidobacteriales</taxon>
        <taxon>Bifidobacteriaceae</taxon>
        <taxon>Bifidobacterium</taxon>
    </lineage>
</organism>
<evidence type="ECO:0000313" key="3">
    <source>
        <dbReference type="Proteomes" id="UP000029033"/>
    </source>
</evidence>
<dbReference type="OrthoDB" id="3238956at2"/>
<protein>
    <submittedName>
        <fullName evidence="2">Membrane protein</fullName>
    </submittedName>
</protein>
<feature type="transmembrane region" description="Helical" evidence="1">
    <location>
        <begin position="155"/>
        <end position="173"/>
    </location>
</feature>
<dbReference type="EMBL" id="JGZO01000014">
    <property type="protein sequence ID" value="KFI92934.1"/>
    <property type="molecule type" value="Genomic_DNA"/>
</dbReference>
<dbReference type="GeneID" id="85164870"/>
<keyword evidence="1" id="KW-0472">Membrane</keyword>
<keyword evidence="1" id="KW-0812">Transmembrane</keyword>
<feature type="transmembrane region" description="Helical" evidence="1">
    <location>
        <begin position="73"/>
        <end position="97"/>
    </location>
</feature>
<evidence type="ECO:0000313" key="2">
    <source>
        <dbReference type="EMBL" id="KFI92934.1"/>
    </source>
</evidence>
<keyword evidence="3" id="KW-1185">Reference proteome</keyword>
<feature type="transmembrane region" description="Helical" evidence="1">
    <location>
        <begin position="185"/>
        <end position="208"/>
    </location>
</feature>
<dbReference type="RefSeq" id="WP_051923231.1">
    <property type="nucleotide sequence ID" value="NZ_CAUPKV010000012.1"/>
</dbReference>
<name>A0A087DBN4_9BIFI</name>
<feature type="transmembrane region" description="Helical" evidence="1">
    <location>
        <begin position="117"/>
        <end position="135"/>
    </location>
</feature>
<dbReference type="STRING" id="158787.BSCA_1668"/>
<feature type="transmembrane region" description="Helical" evidence="1">
    <location>
        <begin position="47"/>
        <end position="66"/>
    </location>
</feature>
<evidence type="ECO:0000256" key="1">
    <source>
        <dbReference type="SAM" id="Phobius"/>
    </source>
</evidence>
<dbReference type="eggNOG" id="ENOG5030NNB">
    <property type="taxonomic scope" value="Bacteria"/>
</dbReference>
<proteinExistence type="predicted"/>
<gene>
    <name evidence="2" type="ORF">BSCA_1668</name>
</gene>
<dbReference type="Proteomes" id="UP000029033">
    <property type="component" value="Unassembled WGS sequence"/>
</dbReference>
<keyword evidence="1" id="KW-1133">Transmembrane helix</keyword>
<reference evidence="2 3" key="1">
    <citation type="submission" date="2014-03" db="EMBL/GenBank/DDBJ databases">
        <title>Genomics of Bifidobacteria.</title>
        <authorList>
            <person name="Ventura M."/>
            <person name="Milani C."/>
            <person name="Lugli G.A."/>
        </authorList>
    </citation>
    <scope>NUCLEOTIDE SEQUENCE [LARGE SCALE GENOMIC DNA]</scope>
    <source>
        <strain evidence="2 3">LMG 21589</strain>
    </source>
</reference>
<dbReference type="AlphaFoldDB" id="A0A087DBN4"/>
<comment type="caution">
    <text evidence="2">The sequence shown here is derived from an EMBL/GenBank/DDBJ whole genome shotgun (WGS) entry which is preliminary data.</text>
</comment>